<reference evidence="1" key="2">
    <citation type="submission" date="2020-05" db="UniProtKB">
        <authorList>
            <consortium name="EnsemblMetazoa"/>
        </authorList>
    </citation>
    <scope>IDENTIFICATION</scope>
    <source>
        <strain evidence="1">IAEA</strain>
    </source>
</reference>
<name>A0A1B0A776_GLOPL</name>
<dbReference type="STRING" id="7398.A0A1B0A776"/>
<sequence length="104" mass="12106">MQISIKEQTVATMEKILGVDHHLDSQRWPTMRYFRFIEQTVKASDASVVKVTSYTKAHGTLQYKITILKEFPIDEQFYVNVHSPATMQDIQSSMLDLRQILNNM</sequence>
<dbReference type="EnsemblMetazoa" id="GPAI036400-RA">
    <property type="protein sequence ID" value="GPAI036400-PA"/>
    <property type="gene ID" value="GPAI036400"/>
</dbReference>
<protein>
    <submittedName>
        <fullName evidence="1">Uncharacterized protein</fullName>
    </submittedName>
</protein>
<evidence type="ECO:0000313" key="1">
    <source>
        <dbReference type="EnsemblMetazoa" id="GPAI036400-PA"/>
    </source>
</evidence>
<dbReference type="VEuPathDB" id="VectorBase:GPAI036400"/>
<dbReference type="AlphaFoldDB" id="A0A1B0A776"/>
<proteinExistence type="predicted"/>
<evidence type="ECO:0000313" key="2">
    <source>
        <dbReference type="Proteomes" id="UP000092445"/>
    </source>
</evidence>
<dbReference type="Proteomes" id="UP000092445">
    <property type="component" value="Unassembled WGS sequence"/>
</dbReference>
<reference evidence="2" key="1">
    <citation type="submission" date="2014-03" db="EMBL/GenBank/DDBJ databases">
        <authorList>
            <person name="Aksoy S."/>
            <person name="Warren W."/>
            <person name="Wilson R.K."/>
        </authorList>
    </citation>
    <scope>NUCLEOTIDE SEQUENCE [LARGE SCALE GENOMIC DNA]</scope>
    <source>
        <strain evidence="2">IAEA</strain>
    </source>
</reference>
<accession>A0A1B0A776</accession>
<keyword evidence="2" id="KW-1185">Reference proteome</keyword>
<organism evidence="1 2">
    <name type="scientific">Glossina pallidipes</name>
    <name type="common">Tsetse fly</name>
    <dbReference type="NCBI Taxonomy" id="7398"/>
    <lineage>
        <taxon>Eukaryota</taxon>
        <taxon>Metazoa</taxon>
        <taxon>Ecdysozoa</taxon>
        <taxon>Arthropoda</taxon>
        <taxon>Hexapoda</taxon>
        <taxon>Insecta</taxon>
        <taxon>Pterygota</taxon>
        <taxon>Neoptera</taxon>
        <taxon>Endopterygota</taxon>
        <taxon>Diptera</taxon>
        <taxon>Brachycera</taxon>
        <taxon>Muscomorpha</taxon>
        <taxon>Hippoboscoidea</taxon>
        <taxon>Glossinidae</taxon>
        <taxon>Glossina</taxon>
    </lineage>
</organism>